<organism evidence="13 14">
    <name type="scientific">Ophiobolus disseminans</name>
    <dbReference type="NCBI Taxonomy" id="1469910"/>
    <lineage>
        <taxon>Eukaryota</taxon>
        <taxon>Fungi</taxon>
        <taxon>Dikarya</taxon>
        <taxon>Ascomycota</taxon>
        <taxon>Pezizomycotina</taxon>
        <taxon>Dothideomycetes</taxon>
        <taxon>Pleosporomycetidae</taxon>
        <taxon>Pleosporales</taxon>
        <taxon>Pleosporineae</taxon>
        <taxon>Phaeosphaeriaceae</taxon>
        <taxon>Ophiobolus</taxon>
    </lineage>
</organism>
<evidence type="ECO:0000256" key="7">
    <source>
        <dbReference type="ARBA" id="ARBA00022679"/>
    </source>
</evidence>
<dbReference type="SUPFAM" id="SSF53383">
    <property type="entry name" value="PLP-dependent transferases"/>
    <property type="match status" value="1"/>
</dbReference>
<keyword evidence="14" id="KW-1185">Reference proteome</keyword>
<keyword evidence="5 13" id="KW-0032">Aminotransferase</keyword>
<reference evidence="13" key="1">
    <citation type="journal article" date="2020" name="Stud. Mycol.">
        <title>101 Dothideomycetes genomes: a test case for predicting lifestyles and emergence of pathogens.</title>
        <authorList>
            <person name="Haridas S."/>
            <person name="Albert R."/>
            <person name="Binder M."/>
            <person name="Bloem J."/>
            <person name="Labutti K."/>
            <person name="Salamov A."/>
            <person name="Andreopoulos B."/>
            <person name="Baker S."/>
            <person name="Barry K."/>
            <person name="Bills G."/>
            <person name="Bluhm B."/>
            <person name="Cannon C."/>
            <person name="Castanera R."/>
            <person name="Culley D."/>
            <person name="Daum C."/>
            <person name="Ezra D."/>
            <person name="Gonzalez J."/>
            <person name="Henrissat B."/>
            <person name="Kuo A."/>
            <person name="Liang C."/>
            <person name="Lipzen A."/>
            <person name="Lutzoni F."/>
            <person name="Magnuson J."/>
            <person name="Mondo S."/>
            <person name="Nolan M."/>
            <person name="Ohm R."/>
            <person name="Pangilinan J."/>
            <person name="Park H.-J."/>
            <person name="Ramirez L."/>
            <person name="Alfaro M."/>
            <person name="Sun H."/>
            <person name="Tritt A."/>
            <person name="Yoshinaga Y."/>
            <person name="Zwiers L.-H."/>
            <person name="Turgeon B."/>
            <person name="Goodwin S."/>
            <person name="Spatafora J."/>
            <person name="Crous P."/>
            <person name="Grigoriev I."/>
        </authorList>
    </citation>
    <scope>NUCLEOTIDE SEQUENCE</scope>
    <source>
        <strain evidence="13">CBS 113818</strain>
    </source>
</reference>
<dbReference type="GO" id="GO:0000105">
    <property type="term" value="P:L-histidine biosynthetic process"/>
    <property type="evidence" value="ECO:0007669"/>
    <property type="project" value="UniProtKB-KW"/>
</dbReference>
<keyword evidence="9" id="KW-0368">Histidine biosynthesis</keyword>
<dbReference type="OrthoDB" id="2015537at2759"/>
<evidence type="ECO:0000313" key="14">
    <source>
        <dbReference type="Proteomes" id="UP000799424"/>
    </source>
</evidence>
<dbReference type="InterPro" id="IPR005861">
    <property type="entry name" value="HisP_aminotrans"/>
</dbReference>
<dbReference type="Pfam" id="PF00155">
    <property type="entry name" value="Aminotran_1_2"/>
    <property type="match status" value="1"/>
</dbReference>
<dbReference type="AlphaFoldDB" id="A0A6A7ADZ8"/>
<protein>
    <recommendedName>
        <fullName evidence="4">histidinol-phosphate transaminase</fullName>
        <ecNumber evidence="4">2.6.1.9</ecNumber>
    </recommendedName>
    <alternativeName>
        <fullName evidence="10">Imidazole acetol-phosphate transaminase</fullName>
    </alternativeName>
</protein>
<evidence type="ECO:0000259" key="12">
    <source>
        <dbReference type="Pfam" id="PF00155"/>
    </source>
</evidence>
<dbReference type="PANTHER" id="PTHR42885:SF2">
    <property type="entry name" value="HISTIDINOL-PHOSPHATE AMINOTRANSFERASE"/>
    <property type="match status" value="1"/>
</dbReference>
<evidence type="ECO:0000256" key="4">
    <source>
        <dbReference type="ARBA" id="ARBA00012748"/>
    </source>
</evidence>
<sequence>MAPRKSPFYLQTCARPNILALEPYRCARDDYKDDGTNILLDANENAYGPGLALNGDGKLSGANGNGRSDSASSIHVNLLGLNRYPDPHQEDLKQQLCTLRNTHAHTSKTLTPDNLFVGVGSDEAIDALIRAFCVPGREKILVCPPTYGMYSVSAQVNDVALAKVPLQVPSFDLDVPAILDALTKDSSIKLAYLCSPGNPTGKVLKKEDIQRVLEHESWNGVVVVDEAYIDFAPEGTSLAEWVTEWPNLVVMQTLSKAFGLAGIRLGAAFADPAIARILNSMKAPYNIPNPTSQIARAALSSEHLGVMRKNVSLIVKQRERLLEKLPKIPGVGQLHGGTQSNFLLYQILDAPGGKPSNEVALAVYEGLAEEKGVVVRFRGKEHGCLGCLRITVGTEKEVDRFLQEIRTVLEGVYKGSGKVDAKDEQRRENEASAVVA</sequence>
<gene>
    <name evidence="13" type="ORF">CC86DRAFT_316545</name>
</gene>
<feature type="domain" description="Aminotransferase class I/classII large" evidence="12">
    <location>
        <begin position="81"/>
        <end position="405"/>
    </location>
</feature>
<dbReference type="InterPro" id="IPR015422">
    <property type="entry name" value="PyrdxlP-dep_Trfase_small"/>
</dbReference>
<dbReference type="GO" id="GO:0004400">
    <property type="term" value="F:histidinol-phosphate transaminase activity"/>
    <property type="evidence" value="ECO:0007669"/>
    <property type="project" value="UniProtKB-EC"/>
</dbReference>
<evidence type="ECO:0000313" key="13">
    <source>
        <dbReference type="EMBL" id="KAF2830887.1"/>
    </source>
</evidence>
<dbReference type="InterPro" id="IPR001917">
    <property type="entry name" value="Aminotrans_II_pyridoxalP_BS"/>
</dbReference>
<dbReference type="PANTHER" id="PTHR42885">
    <property type="entry name" value="HISTIDINOL-PHOSPHATE AMINOTRANSFERASE-RELATED"/>
    <property type="match status" value="1"/>
</dbReference>
<dbReference type="EC" id="2.6.1.9" evidence="4"/>
<comment type="similarity">
    <text evidence="3">Belongs to the class-II pyridoxal-phosphate-dependent aminotransferase family.</text>
</comment>
<evidence type="ECO:0000256" key="2">
    <source>
        <dbReference type="ARBA" id="ARBA00005011"/>
    </source>
</evidence>
<dbReference type="InterPro" id="IPR015421">
    <property type="entry name" value="PyrdxlP-dep_Trfase_major"/>
</dbReference>
<keyword evidence="7 13" id="KW-0808">Transferase</keyword>
<dbReference type="InterPro" id="IPR015424">
    <property type="entry name" value="PyrdxlP-dep_Trfase"/>
</dbReference>
<comment type="pathway">
    <text evidence="2">Amino-acid biosynthesis; L-histidine biosynthesis; L-histidine from 5-phospho-alpha-D-ribose 1-diphosphate: step 7/9.</text>
</comment>
<evidence type="ECO:0000256" key="9">
    <source>
        <dbReference type="ARBA" id="ARBA00023102"/>
    </source>
</evidence>
<evidence type="ECO:0000256" key="11">
    <source>
        <dbReference type="ARBA" id="ARBA00047481"/>
    </source>
</evidence>
<dbReference type="InterPro" id="IPR004839">
    <property type="entry name" value="Aminotransferase_I/II_large"/>
</dbReference>
<accession>A0A6A7ADZ8</accession>
<comment type="cofactor">
    <cofactor evidence="1">
        <name>pyridoxal 5'-phosphate</name>
        <dbReference type="ChEBI" id="CHEBI:597326"/>
    </cofactor>
</comment>
<evidence type="ECO:0000256" key="8">
    <source>
        <dbReference type="ARBA" id="ARBA00022898"/>
    </source>
</evidence>
<dbReference type="PROSITE" id="PS00599">
    <property type="entry name" value="AA_TRANSFER_CLASS_2"/>
    <property type="match status" value="1"/>
</dbReference>
<dbReference type="EMBL" id="MU006219">
    <property type="protein sequence ID" value="KAF2830887.1"/>
    <property type="molecule type" value="Genomic_DNA"/>
</dbReference>
<proteinExistence type="inferred from homology"/>
<dbReference type="Gene3D" id="3.40.640.10">
    <property type="entry name" value="Type I PLP-dependent aspartate aminotransferase-like (Major domain)"/>
    <property type="match status" value="1"/>
</dbReference>
<dbReference type="Gene3D" id="3.90.1150.10">
    <property type="entry name" value="Aspartate Aminotransferase, domain 1"/>
    <property type="match status" value="1"/>
</dbReference>
<comment type="catalytic activity">
    <reaction evidence="11">
        <text>L-histidinol phosphate + 2-oxoglutarate = 3-(imidazol-4-yl)-2-oxopropyl phosphate + L-glutamate</text>
        <dbReference type="Rhea" id="RHEA:23744"/>
        <dbReference type="ChEBI" id="CHEBI:16810"/>
        <dbReference type="ChEBI" id="CHEBI:29985"/>
        <dbReference type="ChEBI" id="CHEBI:57766"/>
        <dbReference type="ChEBI" id="CHEBI:57980"/>
        <dbReference type="EC" id="2.6.1.9"/>
    </reaction>
</comment>
<keyword evidence="8" id="KW-0663">Pyridoxal phosphate</keyword>
<dbReference type="HAMAP" id="MF_01023">
    <property type="entry name" value="HisC_aminotrans_2"/>
    <property type="match status" value="1"/>
</dbReference>
<evidence type="ECO:0000256" key="3">
    <source>
        <dbReference type="ARBA" id="ARBA00008392"/>
    </source>
</evidence>
<name>A0A6A7ADZ8_9PLEO</name>
<evidence type="ECO:0000256" key="5">
    <source>
        <dbReference type="ARBA" id="ARBA00022576"/>
    </source>
</evidence>
<evidence type="ECO:0000256" key="1">
    <source>
        <dbReference type="ARBA" id="ARBA00001933"/>
    </source>
</evidence>
<dbReference type="NCBIfam" id="TIGR01141">
    <property type="entry name" value="hisC"/>
    <property type="match status" value="1"/>
</dbReference>
<evidence type="ECO:0000256" key="6">
    <source>
        <dbReference type="ARBA" id="ARBA00022605"/>
    </source>
</evidence>
<dbReference type="Proteomes" id="UP000799424">
    <property type="component" value="Unassembled WGS sequence"/>
</dbReference>
<dbReference type="CDD" id="cd00609">
    <property type="entry name" value="AAT_like"/>
    <property type="match status" value="1"/>
</dbReference>
<evidence type="ECO:0000256" key="10">
    <source>
        <dbReference type="ARBA" id="ARBA00030262"/>
    </source>
</evidence>
<keyword evidence="6" id="KW-0028">Amino-acid biosynthesis</keyword>
<dbReference type="GO" id="GO:0030170">
    <property type="term" value="F:pyridoxal phosphate binding"/>
    <property type="evidence" value="ECO:0007669"/>
    <property type="project" value="InterPro"/>
</dbReference>